<evidence type="ECO:0000313" key="1">
    <source>
        <dbReference type="Proteomes" id="UP000887565"/>
    </source>
</evidence>
<accession>A0A915IR61</accession>
<name>A0A915IR61_ROMCU</name>
<dbReference type="Proteomes" id="UP000887565">
    <property type="component" value="Unplaced"/>
</dbReference>
<keyword evidence="1" id="KW-1185">Reference proteome</keyword>
<dbReference type="WBParaSite" id="nRc.2.0.1.t16497-RA">
    <property type="protein sequence ID" value="nRc.2.0.1.t16497-RA"/>
    <property type="gene ID" value="nRc.2.0.1.g16497"/>
</dbReference>
<organism evidence="1 2">
    <name type="scientific">Romanomermis culicivorax</name>
    <name type="common">Nematode worm</name>
    <dbReference type="NCBI Taxonomy" id="13658"/>
    <lineage>
        <taxon>Eukaryota</taxon>
        <taxon>Metazoa</taxon>
        <taxon>Ecdysozoa</taxon>
        <taxon>Nematoda</taxon>
        <taxon>Enoplea</taxon>
        <taxon>Dorylaimia</taxon>
        <taxon>Mermithida</taxon>
        <taxon>Mermithoidea</taxon>
        <taxon>Mermithidae</taxon>
        <taxon>Romanomermis</taxon>
    </lineage>
</organism>
<protein>
    <submittedName>
        <fullName evidence="2">Uncharacterized protein</fullName>
    </submittedName>
</protein>
<sequence length="59" mass="7168">MKYMDRESDATVMILKDFHNFGELHTLRFKFVDQVIRIPQEINELIEYDGLKDFEDFLL</sequence>
<proteinExistence type="predicted"/>
<reference evidence="2" key="1">
    <citation type="submission" date="2022-11" db="UniProtKB">
        <authorList>
            <consortium name="WormBaseParasite"/>
        </authorList>
    </citation>
    <scope>IDENTIFICATION</scope>
</reference>
<dbReference type="AlphaFoldDB" id="A0A915IR61"/>
<evidence type="ECO:0000313" key="2">
    <source>
        <dbReference type="WBParaSite" id="nRc.2.0.1.t16497-RA"/>
    </source>
</evidence>